<reference evidence="2" key="1">
    <citation type="journal article" date="2019" name="Environ. Microbiol.">
        <title>Fungal ecological strategies reflected in gene transcription - a case study of two litter decomposers.</title>
        <authorList>
            <person name="Barbi F."/>
            <person name="Kohler A."/>
            <person name="Barry K."/>
            <person name="Baskaran P."/>
            <person name="Daum C."/>
            <person name="Fauchery L."/>
            <person name="Ihrmark K."/>
            <person name="Kuo A."/>
            <person name="LaButti K."/>
            <person name="Lipzen A."/>
            <person name="Morin E."/>
            <person name="Grigoriev I.V."/>
            <person name="Henrissat B."/>
            <person name="Lindahl B."/>
            <person name="Martin F."/>
        </authorList>
    </citation>
    <scope>NUCLEOTIDE SEQUENCE</scope>
    <source>
        <strain evidence="2">JB14</strain>
    </source>
</reference>
<feature type="compositionally biased region" description="Pro residues" evidence="1">
    <location>
        <begin position="82"/>
        <end position="102"/>
    </location>
</feature>
<sequence>MSLANPISALTSTIPSIPRKRTTSFCCSSADSFTPNTRPTKAPRTDMSSLRRTDCPDRSRERRKAVSVIERAASITAAKTSTPPPVSPQPTPSRVAPAPPKQYPRNCTFRVSSPLSPNRTVLPGRPVFPRSKHEPDLYRQALITRMSCTPEGQKILHMGPKLALSIMSATMELERLVAAQGPETDNDVAMADSAPTLSASWVVVGSETQDWEMVDCGA</sequence>
<evidence type="ECO:0000313" key="3">
    <source>
        <dbReference type="Proteomes" id="UP000799118"/>
    </source>
</evidence>
<name>A0A6A4GW49_9AGAR</name>
<feature type="compositionally biased region" description="Basic and acidic residues" evidence="1">
    <location>
        <begin position="49"/>
        <end position="60"/>
    </location>
</feature>
<feature type="compositionally biased region" description="Polar residues" evidence="1">
    <location>
        <begin position="28"/>
        <end position="39"/>
    </location>
</feature>
<feature type="compositionally biased region" description="Polar residues" evidence="1">
    <location>
        <begin position="109"/>
        <end position="119"/>
    </location>
</feature>
<organism evidence="2 3">
    <name type="scientific">Gymnopus androsaceus JB14</name>
    <dbReference type="NCBI Taxonomy" id="1447944"/>
    <lineage>
        <taxon>Eukaryota</taxon>
        <taxon>Fungi</taxon>
        <taxon>Dikarya</taxon>
        <taxon>Basidiomycota</taxon>
        <taxon>Agaricomycotina</taxon>
        <taxon>Agaricomycetes</taxon>
        <taxon>Agaricomycetidae</taxon>
        <taxon>Agaricales</taxon>
        <taxon>Marasmiineae</taxon>
        <taxon>Omphalotaceae</taxon>
        <taxon>Gymnopus</taxon>
    </lineage>
</organism>
<feature type="region of interest" description="Disordered" evidence="1">
    <location>
        <begin position="28"/>
        <end position="132"/>
    </location>
</feature>
<protein>
    <submittedName>
        <fullName evidence="2">Uncharacterized protein</fullName>
    </submittedName>
</protein>
<proteinExistence type="predicted"/>
<dbReference type="EMBL" id="ML769673">
    <property type="protein sequence ID" value="KAE9390008.1"/>
    <property type="molecule type" value="Genomic_DNA"/>
</dbReference>
<evidence type="ECO:0000313" key="2">
    <source>
        <dbReference type="EMBL" id="KAE9390008.1"/>
    </source>
</evidence>
<dbReference type="AlphaFoldDB" id="A0A6A4GW49"/>
<dbReference type="Proteomes" id="UP000799118">
    <property type="component" value="Unassembled WGS sequence"/>
</dbReference>
<accession>A0A6A4GW49</accession>
<evidence type="ECO:0000256" key="1">
    <source>
        <dbReference type="SAM" id="MobiDB-lite"/>
    </source>
</evidence>
<dbReference type="OrthoDB" id="3256438at2759"/>
<keyword evidence="3" id="KW-1185">Reference proteome</keyword>
<gene>
    <name evidence="2" type="ORF">BT96DRAFT_1002675</name>
</gene>